<feature type="domain" description="N-acetyltransferase" evidence="1">
    <location>
        <begin position="4"/>
        <end position="154"/>
    </location>
</feature>
<dbReference type="RefSeq" id="WP_322445634.1">
    <property type="nucleotide sequence ID" value="NZ_JAXOFX010000003.1"/>
</dbReference>
<dbReference type="Proteomes" id="UP001290455">
    <property type="component" value="Unassembled WGS sequence"/>
</dbReference>
<dbReference type="CDD" id="cd04301">
    <property type="entry name" value="NAT_SF"/>
    <property type="match status" value="1"/>
</dbReference>
<comment type="caution">
    <text evidence="2">The sequence shown here is derived from an EMBL/GenBank/DDBJ whole genome shotgun (WGS) entry which is preliminary data.</text>
</comment>
<dbReference type="Gene3D" id="3.40.630.30">
    <property type="match status" value="1"/>
</dbReference>
<dbReference type="InterPro" id="IPR000182">
    <property type="entry name" value="GNAT_dom"/>
</dbReference>
<reference evidence="2 3" key="1">
    <citation type="submission" date="2023-11" db="EMBL/GenBank/DDBJ databases">
        <title>Bacillus jintuensis, isolated from a mudflat on the Beibu Gulf coast.</title>
        <authorList>
            <person name="Li M."/>
        </authorList>
    </citation>
    <scope>NUCLEOTIDE SEQUENCE [LARGE SCALE GENOMIC DNA]</scope>
    <source>
        <strain evidence="2 3">31A1R</strain>
    </source>
</reference>
<accession>A0ABU5IW25</accession>
<dbReference type="InterPro" id="IPR016181">
    <property type="entry name" value="Acyl_CoA_acyltransferase"/>
</dbReference>
<evidence type="ECO:0000313" key="2">
    <source>
        <dbReference type="EMBL" id="MDZ5471336.1"/>
    </source>
</evidence>
<dbReference type="SUPFAM" id="SSF55729">
    <property type="entry name" value="Acyl-CoA N-acyltransferases (Nat)"/>
    <property type="match status" value="1"/>
</dbReference>
<dbReference type="InterPro" id="IPR050276">
    <property type="entry name" value="MshD_Acetyltransferase"/>
</dbReference>
<dbReference type="Pfam" id="PF00583">
    <property type="entry name" value="Acetyltransf_1"/>
    <property type="match status" value="1"/>
</dbReference>
<organism evidence="2 3">
    <name type="scientific">Robertmurraya mangrovi</name>
    <dbReference type="NCBI Taxonomy" id="3098077"/>
    <lineage>
        <taxon>Bacteria</taxon>
        <taxon>Bacillati</taxon>
        <taxon>Bacillota</taxon>
        <taxon>Bacilli</taxon>
        <taxon>Bacillales</taxon>
        <taxon>Bacillaceae</taxon>
        <taxon>Robertmurraya</taxon>
    </lineage>
</organism>
<dbReference type="PANTHER" id="PTHR43617">
    <property type="entry name" value="L-AMINO ACID N-ACETYLTRANSFERASE"/>
    <property type="match status" value="1"/>
</dbReference>
<dbReference type="EMBL" id="JAXOFX010000003">
    <property type="protein sequence ID" value="MDZ5471336.1"/>
    <property type="molecule type" value="Genomic_DNA"/>
</dbReference>
<gene>
    <name evidence="2" type="ORF">SM124_06205</name>
</gene>
<keyword evidence="3" id="KW-1185">Reference proteome</keyword>
<evidence type="ECO:0000313" key="3">
    <source>
        <dbReference type="Proteomes" id="UP001290455"/>
    </source>
</evidence>
<dbReference type="PROSITE" id="PS51186">
    <property type="entry name" value="GNAT"/>
    <property type="match status" value="1"/>
</dbReference>
<evidence type="ECO:0000259" key="1">
    <source>
        <dbReference type="PROSITE" id="PS51186"/>
    </source>
</evidence>
<sequence length="154" mass="17767">MSKLKIEKISSSNWEEAIKISVNESQKDFVPTVIESIAYAYLKPWDEALDPYVLINEDNIAIGSFYLTYTPDSEKNYWIGGFQIDRNYQGQGYGKKSLHTIIEFIKEKHPKCKIISLTVEPENIHATRLYESVGFVSQNSSNQYNESIYRLLLS</sequence>
<protein>
    <submittedName>
        <fullName evidence="2">GNAT family N-acetyltransferase</fullName>
    </submittedName>
</protein>
<name>A0ABU5IW25_9BACI</name>
<proteinExistence type="predicted"/>